<dbReference type="Pfam" id="PF02770">
    <property type="entry name" value="Acyl-CoA_dh_M"/>
    <property type="match status" value="1"/>
</dbReference>
<dbReference type="SUPFAM" id="SSF47203">
    <property type="entry name" value="Acyl-CoA dehydrogenase C-terminal domain-like"/>
    <property type="match status" value="1"/>
</dbReference>
<sequence length="384" mass="43035">MDFNSNPEIEEFRKEVRKFVQEEVEGAAMQIEKEDKIPDYIYKRSQELGLFGLNIPKEYGGHGLNMVDKCTIYEELGQTHNGFTTLIAAHTGIGTSGIVELGNEQQKKKYLPKMASGEWIGAFCLTEPEAGSNATNLKTTAQKKGDKYIINGMKHYITNGPIAGVYTVMAVTDPEKGAKGISSFIVERDTPGFRVGNIDDKMGMRGTYTSELIFDNVEVPEENLLGEENQGYVNALKVLSTGRAGLAARNLGSSVKLLDHCLDYVFTREQFGKPLFDQQVIQHKLADMTVEIEALRALTYRTAWQADQGKKVIKEASVVKLYGSEVYGRIADTAVQIFGGKGYMKEYPIERYYRDARIARIYEGTSEIQRNIIAAQLKKERFEK</sequence>
<keyword evidence="4 6" id="KW-0274">FAD</keyword>
<evidence type="ECO:0000256" key="5">
    <source>
        <dbReference type="ARBA" id="ARBA00023002"/>
    </source>
</evidence>
<dbReference type="EMBL" id="PZJJ01000034">
    <property type="protein sequence ID" value="PTL37763.1"/>
    <property type="molecule type" value="Genomic_DNA"/>
</dbReference>
<evidence type="ECO:0000259" key="7">
    <source>
        <dbReference type="Pfam" id="PF00441"/>
    </source>
</evidence>
<dbReference type="RefSeq" id="WP_107585999.1">
    <property type="nucleotide sequence ID" value="NZ_PZJJ01000034.1"/>
</dbReference>
<reference evidence="10 11" key="1">
    <citation type="submission" date="2018-03" db="EMBL/GenBank/DDBJ databases">
        <title>Alkalicoccus saliphilus sp. nov., isolated from a mineral pool.</title>
        <authorList>
            <person name="Zhao B."/>
        </authorList>
    </citation>
    <scope>NUCLEOTIDE SEQUENCE [LARGE SCALE GENOMIC DNA]</scope>
    <source>
        <strain evidence="10 11">6AG</strain>
    </source>
</reference>
<dbReference type="GO" id="GO:0050660">
    <property type="term" value="F:flavin adenine dinucleotide binding"/>
    <property type="evidence" value="ECO:0007669"/>
    <property type="project" value="InterPro"/>
</dbReference>
<evidence type="ECO:0000313" key="11">
    <source>
        <dbReference type="Proteomes" id="UP000240509"/>
    </source>
</evidence>
<keyword evidence="11" id="KW-1185">Reference proteome</keyword>
<keyword evidence="3 6" id="KW-0285">Flavoprotein</keyword>
<dbReference type="GO" id="GO:0003995">
    <property type="term" value="F:acyl-CoA dehydrogenase activity"/>
    <property type="evidence" value="ECO:0007669"/>
    <property type="project" value="InterPro"/>
</dbReference>
<comment type="cofactor">
    <cofactor evidence="1 6">
        <name>FAD</name>
        <dbReference type="ChEBI" id="CHEBI:57692"/>
    </cofactor>
</comment>
<feature type="domain" description="Acyl-CoA dehydrogenase/oxidase C-terminal" evidence="7">
    <location>
        <begin position="229"/>
        <end position="377"/>
    </location>
</feature>
<protein>
    <submittedName>
        <fullName evidence="10">Acyl-CoA dehydrogenase</fullName>
    </submittedName>
</protein>
<comment type="similarity">
    <text evidence="2 6">Belongs to the acyl-CoA dehydrogenase family.</text>
</comment>
<keyword evidence="5 6" id="KW-0560">Oxidoreductase</keyword>
<dbReference type="InterPro" id="IPR046373">
    <property type="entry name" value="Acyl-CoA_Oxase/DH_mid-dom_sf"/>
</dbReference>
<evidence type="ECO:0000256" key="1">
    <source>
        <dbReference type="ARBA" id="ARBA00001974"/>
    </source>
</evidence>
<dbReference type="Pfam" id="PF00441">
    <property type="entry name" value="Acyl-CoA_dh_1"/>
    <property type="match status" value="1"/>
</dbReference>
<dbReference type="FunFam" id="2.40.110.10:FF:000001">
    <property type="entry name" value="Acyl-CoA dehydrogenase, mitochondrial"/>
    <property type="match status" value="1"/>
</dbReference>
<evidence type="ECO:0000256" key="2">
    <source>
        <dbReference type="ARBA" id="ARBA00009347"/>
    </source>
</evidence>
<evidence type="ECO:0000259" key="8">
    <source>
        <dbReference type="Pfam" id="PF02770"/>
    </source>
</evidence>
<dbReference type="FunFam" id="1.20.140.10:FF:000004">
    <property type="entry name" value="Acyl-CoA dehydrogenase FadE25"/>
    <property type="match status" value="1"/>
</dbReference>
<dbReference type="PROSITE" id="PS00073">
    <property type="entry name" value="ACYL_COA_DH_2"/>
    <property type="match status" value="1"/>
</dbReference>
<name>A0A2T4U2Y8_9BACI</name>
<dbReference type="PANTHER" id="PTHR43884">
    <property type="entry name" value="ACYL-COA DEHYDROGENASE"/>
    <property type="match status" value="1"/>
</dbReference>
<dbReference type="InterPro" id="IPR009075">
    <property type="entry name" value="AcylCo_DH/oxidase_C"/>
</dbReference>
<dbReference type="OrthoDB" id="9785203at2"/>
<evidence type="ECO:0000256" key="4">
    <source>
        <dbReference type="ARBA" id="ARBA00022827"/>
    </source>
</evidence>
<evidence type="ECO:0000259" key="9">
    <source>
        <dbReference type="Pfam" id="PF02771"/>
    </source>
</evidence>
<organism evidence="10 11">
    <name type="scientific">Alkalicoccus saliphilus</name>
    <dbReference type="NCBI Taxonomy" id="200989"/>
    <lineage>
        <taxon>Bacteria</taxon>
        <taxon>Bacillati</taxon>
        <taxon>Bacillota</taxon>
        <taxon>Bacilli</taxon>
        <taxon>Bacillales</taxon>
        <taxon>Bacillaceae</taxon>
        <taxon>Alkalicoccus</taxon>
    </lineage>
</organism>
<evidence type="ECO:0000313" key="10">
    <source>
        <dbReference type="EMBL" id="PTL37763.1"/>
    </source>
</evidence>
<dbReference type="Proteomes" id="UP000240509">
    <property type="component" value="Unassembled WGS sequence"/>
</dbReference>
<dbReference type="InterPro" id="IPR036250">
    <property type="entry name" value="AcylCo_DH-like_C"/>
</dbReference>
<dbReference type="AlphaFoldDB" id="A0A2T4U2Y8"/>
<proteinExistence type="inferred from homology"/>
<dbReference type="InterPro" id="IPR006091">
    <property type="entry name" value="Acyl-CoA_Oxase/DH_mid-dom"/>
</dbReference>
<comment type="caution">
    <text evidence="10">The sequence shown here is derived from an EMBL/GenBank/DDBJ whole genome shotgun (WGS) entry which is preliminary data.</text>
</comment>
<dbReference type="InterPro" id="IPR009100">
    <property type="entry name" value="AcylCoA_DH/oxidase_NM_dom_sf"/>
</dbReference>
<gene>
    <name evidence="10" type="ORF">C6Y45_14740</name>
</gene>
<dbReference type="FunFam" id="1.10.540.10:FF:000001">
    <property type="entry name" value="Very long-chain-specific acyl-CoA dehydrogenase, mitochondrial"/>
    <property type="match status" value="1"/>
</dbReference>
<dbReference type="SUPFAM" id="SSF56645">
    <property type="entry name" value="Acyl-CoA dehydrogenase NM domain-like"/>
    <property type="match status" value="1"/>
</dbReference>
<feature type="domain" description="Acyl-CoA dehydrogenase/oxidase N-terminal" evidence="9">
    <location>
        <begin position="7"/>
        <end position="118"/>
    </location>
</feature>
<dbReference type="Pfam" id="PF02771">
    <property type="entry name" value="Acyl-CoA_dh_N"/>
    <property type="match status" value="1"/>
</dbReference>
<feature type="domain" description="Acyl-CoA oxidase/dehydrogenase middle" evidence="8">
    <location>
        <begin position="122"/>
        <end position="217"/>
    </location>
</feature>
<evidence type="ECO:0000256" key="6">
    <source>
        <dbReference type="RuleBase" id="RU362125"/>
    </source>
</evidence>
<evidence type="ECO:0000256" key="3">
    <source>
        <dbReference type="ARBA" id="ARBA00022630"/>
    </source>
</evidence>
<accession>A0A2T4U2Y8</accession>
<dbReference type="Gene3D" id="1.20.140.10">
    <property type="entry name" value="Butyryl-CoA Dehydrogenase, subunit A, domain 3"/>
    <property type="match status" value="1"/>
</dbReference>
<dbReference type="InterPro" id="IPR013786">
    <property type="entry name" value="AcylCoA_DH/ox_N"/>
</dbReference>
<dbReference type="PIRSF" id="PIRSF016578">
    <property type="entry name" value="HsaA"/>
    <property type="match status" value="1"/>
</dbReference>
<dbReference type="InterPro" id="IPR006089">
    <property type="entry name" value="Acyl-CoA_DH_CS"/>
</dbReference>
<dbReference type="Gene3D" id="2.40.110.10">
    <property type="entry name" value="Butyryl-CoA Dehydrogenase, subunit A, domain 2"/>
    <property type="match status" value="1"/>
</dbReference>
<dbReference type="InterPro" id="IPR037069">
    <property type="entry name" value="AcylCoA_DH/ox_N_sf"/>
</dbReference>
<dbReference type="PANTHER" id="PTHR43884:SF12">
    <property type="entry name" value="ISOVALERYL-COA DEHYDROGENASE, MITOCHONDRIAL-RELATED"/>
    <property type="match status" value="1"/>
</dbReference>
<dbReference type="Gene3D" id="1.10.540.10">
    <property type="entry name" value="Acyl-CoA dehydrogenase/oxidase, N-terminal domain"/>
    <property type="match status" value="1"/>
</dbReference>